<feature type="compositionally biased region" description="Low complexity" evidence="1">
    <location>
        <begin position="59"/>
        <end position="86"/>
    </location>
</feature>
<keyword evidence="3" id="KW-1185">Reference proteome</keyword>
<dbReference type="EMBL" id="JARKIB010000053">
    <property type="protein sequence ID" value="KAJ7754031.1"/>
    <property type="molecule type" value="Genomic_DNA"/>
</dbReference>
<organism evidence="2 3">
    <name type="scientific">Mycena metata</name>
    <dbReference type="NCBI Taxonomy" id="1033252"/>
    <lineage>
        <taxon>Eukaryota</taxon>
        <taxon>Fungi</taxon>
        <taxon>Dikarya</taxon>
        <taxon>Basidiomycota</taxon>
        <taxon>Agaricomycotina</taxon>
        <taxon>Agaricomycetes</taxon>
        <taxon>Agaricomycetidae</taxon>
        <taxon>Agaricales</taxon>
        <taxon>Marasmiineae</taxon>
        <taxon>Mycenaceae</taxon>
        <taxon>Mycena</taxon>
    </lineage>
</organism>
<reference evidence="2" key="1">
    <citation type="submission" date="2023-03" db="EMBL/GenBank/DDBJ databases">
        <title>Massive genome expansion in bonnet fungi (Mycena s.s.) driven by repeated elements and novel gene families across ecological guilds.</title>
        <authorList>
            <consortium name="Lawrence Berkeley National Laboratory"/>
            <person name="Harder C.B."/>
            <person name="Miyauchi S."/>
            <person name="Viragh M."/>
            <person name="Kuo A."/>
            <person name="Thoen E."/>
            <person name="Andreopoulos B."/>
            <person name="Lu D."/>
            <person name="Skrede I."/>
            <person name="Drula E."/>
            <person name="Henrissat B."/>
            <person name="Morin E."/>
            <person name="Kohler A."/>
            <person name="Barry K."/>
            <person name="LaButti K."/>
            <person name="Morin E."/>
            <person name="Salamov A."/>
            <person name="Lipzen A."/>
            <person name="Mereny Z."/>
            <person name="Hegedus B."/>
            <person name="Baldrian P."/>
            <person name="Stursova M."/>
            <person name="Weitz H."/>
            <person name="Taylor A."/>
            <person name="Grigoriev I.V."/>
            <person name="Nagy L.G."/>
            <person name="Martin F."/>
            <person name="Kauserud H."/>
        </authorList>
    </citation>
    <scope>NUCLEOTIDE SEQUENCE</scope>
    <source>
        <strain evidence="2">CBHHK182m</strain>
    </source>
</reference>
<feature type="region of interest" description="Disordered" evidence="1">
    <location>
        <begin position="100"/>
        <end position="156"/>
    </location>
</feature>
<feature type="region of interest" description="Disordered" evidence="1">
    <location>
        <begin position="52"/>
        <end position="86"/>
    </location>
</feature>
<gene>
    <name evidence="2" type="ORF">B0H16DRAFT_1690606</name>
</gene>
<sequence length="156" mass="16014">MLCYVSYFAFVANQVYTNFSPSTSTSSFIITPRLSHFATPKKKLLRPSTYASISKDTSNNHPPNHGQPPHNRTTAAPNAPPNNAGAAPLGVVVALVPLAAAEAEPEAPDPEAAEPEAAADPEADPEAEMSAAVLEGRKGAGAGAEPVGVRDAARGG</sequence>
<accession>A0AAD7J079</accession>
<evidence type="ECO:0000313" key="2">
    <source>
        <dbReference type="EMBL" id="KAJ7754031.1"/>
    </source>
</evidence>
<evidence type="ECO:0000256" key="1">
    <source>
        <dbReference type="SAM" id="MobiDB-lite"/>
    </source>
</evidence>
<protein>
    <submittedName>
        <fullName evidence="2">Uncharacterized protein</fullName>
    </submittedName>
</protein>
<dbReference type="AlphaFoldDB" id="A0AAD7J079"/>
<comment type="caution">
    <text evidence="2">The sequence shown here is derived from an EMBL/GenBank/DDBJ whole genome shotgun (WGS) entry which is preliminary data.</text>
</comment>
<evidence type="ECO:0000313" key="3">
    <source>
        <dbReference type="Proteomes" id="UP001215598"/>
    </source>
</evidence>
<proteinExistence type="predicted"/>
<dbReference type="Proteomes" id="UP001215598">
    <property type="component" value="Unassembled WGS sequence"/>
</dbReference>
<name>A0AAD7J079_9AGAR</name>
<feature type="compositionally biased region" description="Acidic residues" evidence="1">
    <location>
        <begin position="103"/>
        <end position="127"/>
    </location>
</feature>